<dbReference type="AlphaFoldDB" id="A0A5C5FWE7"/>
<protein>
    <submittedName>
        <fullName evidence="2">Uncharacterized protein</fullName>
    </submittedName>
</protein>
<dbReference type="Proteomes" id="UP000311382">
    <property type="component" value="Unassembled WGS sequence"/>
</dbReference>
<name>A0A5C5FWE7_9BASI</name>
<proteinExistence type="predicted"/>
<organism evidence="2 3">
    <name type="scientific">Rhodotorula diobovata</name>
    <dbReference type="NCBI Taxonomy" id="5288"/>
    <lineage>
        <taxon>Eukaryota</taxon>
        <taxon>Fungi</taxon>
        <taxon>Dikarya</taxon>
        <taxon>Basidiomycota</taxon>
        <taxon>Pucciniomycotina</taxon>
        <taxon>Microbotryomycetes</taxon>
        <taxon>Sporidiobolales</taxon>
        <taxon>Sporidiobolaceae</taxon>
        <taxon>Rhodotorula</taxon>
    </lineage>
</organism>
<evidence type="ECO:0000313" key="3">
    <source>
        <dbReference type="Proteomes" id="UP000311382"/>
    </source>
</evidence>
<evidence type="ECO:0000313" key="2">
    <source>
        <dbReference type="EMBL" id="TNY20965.1"/>
    </source>
</evidence>
<evidence type="ECO:0000256" key="1">
    <source>
        <dbReference type="SAM" id="MobiDB-lite"/>
    </source>
</evidence>
<comment type="caution">
    <text evidence="2">The sequence shown here is derived from an EMBL/GenBank/DDBJ whole genome shotgun (WGS) entry which is preliminary data.</text>
</comment>
<reference evidence="2 3" key="1">
    <citation type="submission" date="2019-03" db="EMBL/GenBank/DDBJ databases">
        <title>Rhodosporidium diobovatum UCD-FST 08-225 genome sequencing, assembly, and annotation.</title>
        <authorList>
            <person name="Fakankun I.U."/>
            <person name="Fristensky B."/>
            <person name="Levin D.B."/>
        </authorList>
    </citation>
    <scope>NUCLEOTIDE SEQUENCE [LARGE SCALE GENOMIC DNA]</scope>
    <source>
        <strain evidence="2 3">UCD-FST 08-225</strain>
    </source>
</reference>
<feature type="region of interest" description="Disordered" evidence="1">
    <location>
        <begin position="43"/>
        <end position="77"/>
    </location>
</feature>
<accession>A0A5C5FWE7</accession>
<keyword evidence="3" id="KW-1185">Reference proteome</keyword>
<dbReference type="EMBL" id="SOZI01000053">
    <property type="protein sequence ID" value="TNY20965.1"/>
    <property type="molecule type" value="Genomic_DNA"/>
</dbReference>
<sequence>MRPSRPFCCARSWRLETPKARGRRGGYERRGLGLVAAVSALVPRTQPAGRQRLQAGHASPPRPVRSAPSSSRLGLRPRTGTFARTRRCLRTPVSGARTRSRQWRSCARTLRGRVRRPLVSVLGARAALIFPRSLHILAHHDRVSQAPILTYHSLIQRICSTPPHEPVAYSTLVQWLRPHLRDLTDDSLYAAAFAYVGAVATSIDRVYNRDEIWSEHAHGFDLERVWSVRVHQWATDLVSARGITVDKLRRLGFEGTLQVVQALHRIEGLVRGRGPARLARPLPSTPCLPSARPQPSAEVLLCTVGVHAEMAAQRFTTLDSLVRDLVVLCASRALAGSTRGHESAATSPLGDLTLTVDRLTSVASWRLFKDFLPDAQEGAVDQVRETMFKTCGKIRAGQAIDVRRLPSSATSSQRMCLASQVE</sequence>
<gene>
    <name evidence="2" type="ORF">DMC30DRAFT_224636</name>
</gene>